<dbReference type="RefSeq" id="WP_284328130.1">
    <property type="nucleotide sequence ID" value="NZ_BSUN01000001.1"/>
</dbReference>
<comment type="caution">
    <text evidence="2">The sequence shown here is derived from an EMBL/GenBank/DDBJ whole genome shotgun (WGS) entry which is preliminary data.</text>
</comment>
<accession>A0ABQ6IES8</accession>
<name>A0ABQ6IES8_9MICO</name>
<protein>
    <submittedName>
        <fullName evidence="2">Uncharacterized protein</fullName>
    </submittedName>
</protein>
<organism evidence="2 3">
    <name type="scientific">Demequina litorisediminis</name>
    <dbReference type="NCBI Taxonomy" id="1849022"/>
    <lineage>
        <taxon>Bacteria</taxon>
        <taxon>Bacillati</taxon>
        <taxon>Actinomycetota</taxon>
        <taxon>Actinomycetes</taxon>
        <taxon>Micrococcales</taxon>
        <taxon>Demequinaceae</taxon>
        <taxon>Demequina</taxon>
    </lineage>
</organism>
<feature type="region of interest" description="Disordered" evidence="1">
    <location>
        <begin position="1"/>
        <end position="22"/>
    </location>
</feature>
<evidence type="ECO:0000313" key="3">
    <source>
        <dbReference type="Proteomes" id="UP001157125"/>
    </source>
</evidence>
<gene>
    <name evidence="2" type="ORF">GCM10025876_18750</name>
</gene>
<keyword evidence="3" id="KW-1185">Reference proteome</keyword>
<dbReference type="Proteomes" id="UP001157125">
    <property type="component" value="Unassembled WGS sequence"/>
</dbReference>
<evidence type="ECO:0000313" key="2">
    <source>
        <dbReference type="EMBL" id="GMA35671.1"/>
    </source>
</evidence>
<evidence type="ECO:0000256" key="1">
    <source>
        <dbReference type="SAM" id="MobiDB-lite"/>
    </source>
</evidence>
<dbReference type="EMBL" id="BSUN01000001">
    <property type="protein sequence ID" value="GMA35671.1"/>
    <property type="molecule type" value="Genomic_DNA"/>
</dbReference>
<sequence length="81" mass="8544">MVLSDIDSRTATTTVTNSDGTTSVSGGLLSGDSAVRSLRSALVDAASLSHRRHLALDGRLRLGQGRLGDIRRGRVLEGARR</sequence>
<feature type="compositionally biased region" description="Low complexity" evidence="1">
    <location>
        <begin position="10"/>
        <end position="22"/>
    </location>
</feature>
<reference evidence="3" key="1">
    <citation type="journal article" date="2019" name="Int. J. Syst. Evol. Microbiol.">
        <title>The Global Catalogue of Microorganisms (GCM) 10K type strain sequencing project: providing services to taxonomists for standard genome sequencing and annotation.</title>
        <authorList>
            <consortium name="The Broad Institute Genomics Platform"/>
            <consortium name="The Broad Institute Genome Sequencing Center for Infectious Disease"/>
            <person name="Wu L."/>
            <person name="Ma J."/>
        </authorList>
    </citation>
    <scope>NUCLEOTIDE SEQUENCE [LARGE SCALE GENOMIC DNA]</scope>
    <source>
        <strain evidence="3">NBRC 112299</strain>
    </source>
</reference>
<proteinExistence type="predicted"/>